<feature type="region of interest" description="Disordered" evidence="1">
    <location>
        <begin position="153"/>
        <end position="178"/>
    </location>
</feature>
<sequence>MPKTRTSPPDGDEKDQAQPNPINSDAQLLDHFLKNVLGRNQPNDPIVLALKKAGFDSIEMLLGLDYDDIKCMTFDVQNGFEDDGTTPKYLTRDLPVGHKSLLVHLKTFVHYEEDVNGIDLYDDWDQFDKAKFGRYRISHEALIRSNDFKARAGSDLQRANTRSQVNHANPSPSNTDEKDVIKPIQTFMYAVLESKVKTSKGKEAVREHESTKDASAAYADLVEHHRKTTAADIEASKINITTATISDGKFKGTTSEFLTNWTNGLKPYGNLMGSSYAFVEDEKVMHPSQAIATVSELRQVKLMADMLQVLTKHPIDFQQYSRLLSAAAVQYDDSLTHEDDPWDPGGSFDIDSPVSHHWQPSRFPPRNIRAILSSEGKRAPLRQVSTCLTSRPVIHRVSSEQLEWFKNSVCDKSIHVGEMQRIKRADGYLIPIRISHDLPYVSTDKEFDILPHIVLTSDNTAIINFDHEEEDDQWIDAIEGIRVTFQHVTQLARSSTGTPLQKVLRSQNPALNAIRFSATPAVDCGATPCQVLVWMNTIVNPIQTSTQLVKSLENNVRCWGAPTKFDSDSTHIDISGRADRNLISQLMGRRHSIHLPRQVNWFQHFVCDRPVHVGWMQRNKTTDGCIIPIATADGPSSVNRRPSTGREFNTLSHVVMTSYNTWNPGDGELSDAIKMILQHTTQMAKTTICTLLTHHFWQPLYFKAVEPGFPSDTKEQLGSVVGISEHVGHVLTWKVLDPTTNEALHGSLHRPANDDAINLRLGTIAGEARTDNLTDDRSNYVDSRSEDNQTEGSLIINENGDTTVPLDKLVGTYYLMNLDVGMNKNHDGNLEADSKKNVFLCTMMDLFNRDGENPVLWKCKKITSHQRPLRQEDRDYRGSAKDVLQEQETWGISGIDDPLIYAICVMKKKEPHVWEFLALHVEDLSTTRPQIQKPINQLTSLKLSDCKLKGTGEIFNHLIMQYNQIEDRTLYSEHKKLPKIIGGYVLLFVSKSRMNCHAPAKKGDHPETDISRFMDEDSLIGALKWFSGYFERIQRHYSHPHRMSELKIWSRNEEPNYFSLLIYIFGWPKPAYGFVSELHSDNAPEFFDSLHHSREAVTTGIKCVTRIPIKINPGNMLSKVFLIHGTHIRPLMRSFQVVMSPELNGLEFWSKEIGNTHLVSYPDRENYILIISRALHGQRAPYGLKLSGQGWKIGLHDCLVALASFPRRVEPDIWMRKNGELQVSEYIALYIGDLSSAMQRPRVLIGGLTPKFFEFKLKGIGKISHYFRIQFSQDEDRMLQLQQKKYPKKMTESYVRFFGSKSRTNACVPLERGDHPEMNLRSFLDEERTKFYRSLIGSLQWIVTIGWFNIFPTLITMSFTQDAPTRYRHLEKITRTHCCLSFVV</sequence>
<keyword evidence="2" id="KW-1133">Transmembrane helix</keyword>
<feature type="transmembrane region" description="Helical" evidence="2">
    <location>
        <begin position="1339"/>
        <end position="1359"/>
    </location>
</feature>
<dbReference type="GO" id="GO:0003964">
    <property type="term" value="F:RNA-directed DNA polymerase activity"/>
    <property type="evidence" value="ECO:0007669"/>
    <property type="project" value="UniProtKB-KW"/>
</dbReference>
<protein>
    <submittedName>
        <fullName evidence="3">Reverse transcriptase RNA-dependent DNA polymerase</fullName>
    </submittedName>
</protein>
<keyword evidence="3" id="KW-0548">Nucleotidyltransferase</keyword>
<dbReference type="Proteomes" id="UP000693970">
    <property type="component" value="Unassembled WGS sequence"/>
</dbReference>
<keyword evidence="4" id="KW-1185">Reference proteome</keyword>
<feature type="compositionally biased region" description="Polar residues" evidence="1">
    <location>
        <begin position="157"/>
        <end position="174"/>
    </location>
</feature>
<reference evidence="3" key="2">
    <citation type="submission" date="2021-04" db="EMBL/GenBank/DDBJ databases">
        <authorList>
            <person name="Podell S."/>
        </authorList>
    </citation>
    <scope>NUCLEOTIDE SEQUENCE</scope>
    <source>
        <strain evidence="3">Hildebrandi</strain>
    </source>
</reference>
<reference evidence="3" key="1">
    <citation type="journal article" date="2021" name="Sci. Rep.">
        <title>Diploid genomic architecture of Nitzschia inconspicua, an elite biomass production diatom.</title>
        <authorList>
            <person name="Oliver A."/>
            <person name="Podell S."/>
            <person name="Pinowska A."/>
            <person name="Traller J.C."/>
            <person name="Smith S.R."/>
            <person name="McClure R."/>
            <person name="Beliaev A."/>
            <person name="Bohutskyi P."/>
            <person name="Hill E.A."/>
            <person name="Rabines A."/>
            <person name="Zheng H."/>
            <person name="Allen L.Z."/>
            <person name="Kuo A."/>
            <person name="Grigoriev I.V."/>
            <person name="Allen A.E."/>
            <person name="Hazlebeck D."/>
            <person name="Allen E.E."/>
        </authorList>
    </citation>
    <scope>NUCLEOTIDE SEQUENCE</scope>
    <source>
        <strain evidence="3">Hildebrandi</strain>
    </source>
</reference>
<keyword evidence="3" id="KW-0808">Transferase</keyword>
<evidence type="ECO:0000256" key="1">
    <source>
        <dbReference type="SAM" id="MobiDB-lite"/>
    </source>
</evidence>
<gene>
    <name evidence="3" type="ORF">IV203_016014</name>
</gene>
<proteinExistence type="predicted"/>
<comment type="caution">
    <text evidence="3">The sequence shown here is derived from an EMBL/GenBank/DDBJ whole genome shotgun (WGS) entry which is preliminary data.</text>
</comment>
<evidence type="ECO:0000313" key="3">
    <source>
        <dbReference type="EMBL" id="KAG7347309.1"/>
    </source>
</evidence>
<organism evidence="3 4">
    <name type="scientific">Nitzschia inconspicua</name>
    <dbReference type="NCBI Taxonomy" id="303405"/>
    <lineage>
        <taxon>Eukaryota</taxon>
        <taxon>Sar</taxon>
        <taxon>Stramenopiles</taxon>
        <taxon>Ochrophyta</taxon>
        <taxon>Bacillariophyta</taxon>
        <taxon>Bacillariophyceae</taxon>
        <taxon>Bacillariophycidae</taxon>
        <taxon>Bacillariales</taxon>
        <taxon>Bacillariaceae</taxon>
        <taxon>Nitzschia</taxon>
    </lineage>
</organism>
<dbReference type="OrthoDB" id="52713at2759"/>
<feature type="region of interest" description="Disordered" evidence="1">
    <location>
        <begin position="1"/>
        <end position="23"/>
    </location>
</feature>
<keyword evidence="2" id="KW-0812">Transmembrane</keyword>
<name>A0A9K3PJL5_9STRA</name>
<keyword evidence="2" id="KW-0472">Membrane</keyword>
<evidence type="ECO:0000256" key="2">
    <source>
        <dbReference type="SAM" id="Phobius"/>
    </source>
</evidence>
<dbReference type="EMBL" id="JAGRRH010000020">
    <property type="protein sequence ID" value="KAG7347309.1"/>
    <property type="molecule type" value="Genomic_DNA"/>
</dbReference>
<keyword evidence="3" id="KW-0695">RNA-directed DNA polymerase</keyword>
<evidence type="ECO:0000313" key="4">
    <source>
        <dbReference type="Proteomes" id="UP000693970"/>
    </source>
</evidence>
<accession>A0A9K3PJL5</accession>